<dbReference type="SUPFAM" id="SSF55729">
    <property type="entry name" value="Acyl-CoA N-acyltransferases (Nat)"/>
    <property type="match status" value="1"/>
</dbReference>
<dbReference type="InterPro" id="IPR004821">
    <property type="entry name" value="Cyt_trans-like"/>
</dbReference>
<protein>
    <recommendedName>
        <fullName evidence="3">[Citrate [pro-3S]-lyase] ligase</fullName>
        <ecNumber evidence="3">6.2.1.22</ecNumber>
    </recommendedName>
</protein>
<dbReference type="PIRSF" id="PIRSF005751">
    <property type="entry name" value="Acet_citr_lig"/>
    <property type="match status" value="1"/>
</dbReference>
<proteinExistence type="predicted"/>
<dbReference type="InterPro" id="IPR014729">
    <property type="entry name" value="Rossmann-like_a/b/a_fold"/>
</dbReference>
<dbReference type="GO" id="GO:0016747">
    <property type="term" value="F:acyltransferase activity, transferring groups other than amino-acyl groups"/>
    <property type="evidence" value="ECO:0007669"/>
    <property type="project" value="InterPro"/>
</dbReference>
<name>A0A371JK50_9FIRM</name>
<evidence type="ECO:0000256" key="2">
    <source>
        <dbReference type="ARBA" id="ARBA00022840"/>
    </source>
</evidence>
<keyword evidence="6" id="KW-1185">Reference proteome</keyword>
<dbReference type="InterPro" id="IPR005216">
    <property type="entry name" value="Citrate_lyase_ligase"/>
</dbReference>
<keyword evidence="5" id="KW-0456">Lyase</keyword>
<sequence>MCEVNMNYEFNNELEIQTGEPFTGEKLVKLKQFLSLQDLSYDNQIQYSCNLIDENYSIIGTGSLDQNVLKCIAIDEKYQGQGLLSKVMTNLTWKAFVNNQNHLFLYTKPANEKMFSDFGFYEIAKTEDVLLMENLKHGIKEYVGEIKEKTQQKFKNMNQKQVLQGAIIMNCNPFTLGHQYLIEKSASMCDILHIFVVSNDVSMFSQTARFKLVYEGTKELSNVILHETKDYLISPATFPTYFIKDKARGEEINCKLDIEIFRRYIIEALNIKKRFVGTEPNCRLTAFYNQQLKKYLNKCDVELVEIERVKRNGVAISASMVRKNMEENKLEEIKSLVPPSTYQYIIEEFYSTTN</sequence>
<dbReference type="AlphaFoldDB" id="A0A371JK50"/>
<accession>A0A371JK50</accession>
<gene>
    <name evidence="5" type="primary">citC</name>
    <name evidence="5" type="ORF">CG710_000850</name>
</gene>
<evidence type="ECO:0000256" key="3">
    <source>
        <dbReference type="PIRNR" id="PIRNR005751"/>
    </source>
</evidence>
<organism evidence="5 6">
    <name type="scientific">Lachnotalea glycerini</name>
    <dbReference type="NCBI Taxonomy" id="1763509"/>
    <lineage>
        <taxon>Bacteria</taxon>
        <taxon>Bacillati</taxon>
        <taxon>Bacillota</taxon>
        <taxon>Clostridia</taxon>
        <taxon>Lachnospirales</taxon>
        <taxon>Lachnospiraceae</taxon>
        <taxon>Lachnotalea</taxon>
    </lineage>
</organism>
<dbReference type="EMBL" id="NOKA02000001">
    <property type="protein sequence ID" value="RDY33106.1"/>
    <property type="molecule type" value="Genomic_DNA"/>
</dbReference>
<dbReference type="InterPro" id="IPR016181">
    <property type="entry name" value="Acyl_CoA_acyltransferase"/>
</dbReference>
<evidence type="ECO:0000256" key="1">
    <source>
        <dbReference type="ARBA" id="ARBA00022741"/>
    </source>
</evidence>
<dbReference type="SMART" id="SM00764">
    <property type="entry name" value="Citrate_ly_lig"/>
    <property type="match status" value="1"/>
</dbReference>
<evidence type="ECO:0000313" key="5">
    <source>
        <dbReference type="EMBL" id="RDY33106.1"/>
    </source>
</evidence>
<reference evidence="5 6" key="1">
    <citation type="journal article" date="2017" name="Genome Announc.">
        <title>Draft Genome Sequence of a Sporulating and Motile Strain of Lachnotalea glycerini Isolated from Water in Quebec City, Canada.</title>
        <authorList>
            <person name="Maheux A.F."/>
            <person name="Boudreau D.K."/>
            <person name="Berube E."/>
            <person name="Boissinot M."/>
            <person name="Raymond F."/>
            <person name="Brodeur S."/>
            <person name="Corbeil J."/>
            <person name="Isabel S."/>
            <person name="Omar R.F."/>
            <person name="Bergeron M.G."/>
        </authorList>
    </citation>
    <scope>NUCLEOTIDE SEQUENCE [LARGE SCALE GENOMIC DNA]</scope>
    <source>
        <strain evidence="5 6">CCRI-19302</strain>
    </source>
</reference>
<dbReference type="PROSITE" id="PS51186">
    <property type="entry name" value="GNAT"/>
    <property type="match status" value="1"/>
</dbReference>
<keyword evidence="2 3" id="KW-0067">ATP-binding</keyword>
<dbReference type="OrthoDB" id="9779753at2"/>
<dbReference type="PANTHER" id="PTHR40599:SF1">
    <property type="entry name" value="[CITRATE [PRO-3S]-LYASE] LIGASE"/>
    <property type="match status" value="1"/>
</dbReference>
<evidence type="ECO:0000259" key="4">
    <source>
        <dbReference type="PROSITE" id="PS51186"/>
    </source>
</evidence>
<keyword evidence="1 3" id="KW-0547">Nucleotide-binding</keyword>
<feature type="domain" description="N-acetyltransferase" evidence="4">
    <location>
        <begin position="1"/>
        <end position="137"/>
    </location>
</feature>
<dbReference type="InterPro" id="IPR013166">
    <property type="entry name" value="Citrate_lyase_ligase_C"/>
</dbReference>
<dbReference type="InterPro" id="IPR000182">
    <property type="entry name" value="GNAT_dom"/>
</dbReference>
<dbReference type="PANTHER" id="PTHR40599">
    <property type="entry name" value="[CITRATE [PRO-3S]-LYASE] LIGASE"/>
    <property type="match status" value="1"/>
</dbReference>
<evidence type="ECO:0000313" key="6">
    <source>
        <dbReference type="Proteomes" id="UP000216411"/>
    </source>
</evidence>
<dbReference type="EC" id="6.2.1.22" evidence="3"/>
<keyword evidence="3 5" id="KW-0436">Ligase</keyword>
<dbReference type="GO" id="GO:0008771">
    <property type="term" value="F:[citrate (pro-3S)-lyase] ligase activity"/>
    <property type="evidence" value="ECO:0007669"/>
    <property type="project" value="UniProtKB-EC"/>
</dbReference>
<dbReference type="Proteomes" id="UP000216411">
    <property type="component" value="Unassembled WGS sequence"/>
</dbReference>
<comment type="catalytic activity">
    <reaction evidence="3">
        <text>holo-[citrate lyase ACP] + acetate + ATP = acetyl-[citrate lyase ACP] + AMP + diphosphate</text>
        <dbReference type="Rhea" id="RHEA:23788"/>
        <dbReference type="Rhea" id="RHEA-COMP:10158"/>
        <dbReference type="Rhea" id="RHEA-COMP:13710"/>
        <dbReference type="ChEBI" id="CHEBI:30089"/>
        <dbReference type="ChEBI" id="CHEBI:30616"/>
        <dbReference type="ChEBI" id="CHEBI:33019"/>
        <dbReference type="ChEBI" id="CHEBI:82683"/>
        <dbReference type="ChEBI" id="CHEBI:137976"/>
        <dbReference type="ChEBI" id="CHEBI:456215"/>
        <dbReference type="EC" id="6.2.1.22"/>
    </reaction>
</comment>
<dbReference type="Gene3D" id="3.40.50.620">
    <property type="entry name" value="HUPs"/>
    <property type="match status" value="1"/>
</dbReference>
<dbReference type="Pfam" id="PF08218">
    <property type="entry name" value="Citrate_ly_lig"/>
    <property type="match status" value="1"/>
</dbReference>
<dbReference type="NCBIfam" id="TIGR00125">
    <property type="entry name" value="cyt_tran_rel"/>
    <property type="match status" value="1"/>
</dbReference>
<dbReference type="SUPFAM" id="SSF52374">
    <property type="entry name" value="Nucleotidylyl transferase"/>
    <property type="match status" value="1"/>
</dbReference>
<dbReference type="GO" id="GO:0016829">
    <property type="term" value="F:lyase activity"/>
    <property type="evidence" value="ECO:0007669"/>
    <property type="project" value="UniProtKB-KW"/>
</dbReference>
<dbReference type="GO" id="GO:0005524">
    <property type="term" value="F:ATP binding"/>
    <property type="evidence" value="ECO:0007669"/>
    <property type="project" value="UniProtKB-UniRule"/>
</dbReference>
<dbReference type="NCBIfam" id="TIGR00124">
    <property type="entry name" value="cit_ly_ligase"/>
    <property type="match status" value="1"/>
</dbReference>
<comment type="function">
    <text evidence="3">Acetylation of prosthetic group (2-(5''-phosphoribosyl)-3'-dephosphocoenzyme-A) of the gamma subunit of citrate lyase.</text>
</comment>
<dbReference type="Gene3D" id="3.40.630.30">
    <property type="match status" value="1"/>
</dbReference>
<comment type="caution">
    <text evidence="5">The sequence shown here is derived from an EMBL/GenBank/DDBJ whole genome shotgun (WGS) entry which is preliminary data.</text>
</comment>